<dbReference type="EMBL" id="CAUYUJ010020334">
    <property type="protein sequence ID" value="CAK0897444.1"/>
    <property type="molecule type" value="Genomic_DNA"/>
</dbReference>
<proteinExistence type="predicted"/>
<dbReference type="Proteomes" id="UP001189429">
    <property type="component" value="Unassembled WGS sequence"/>
</dbReference>
<keyword evidence="3" id="KW-1185">Reference proteome</keyword>
<feature type="compositionally biased region" description="Low complexity" evidence="1">
    <location>
        <begin position="68"/>
        <end position="92"/>
    </location>
</feature>
<sequence length="273" mass="29001">ETPDQELGFAPSEDVEVMIREATESPQGQATDAEVPEEPEIVAAADGCNASAEAPEGEGEAPLDHAEAPAGESQAEAPEGAGEAEAPDGEIAQPDLDPVSDAPPREPYLRLPMEELAPRRVELRIRQVLQGEVFGPSLEVGQRWLRGPPREGLAGFWRGFVTATIHGPPRGPFFEFVNLWGTRTPPGTMTPCWIAEPWAPPEAGLGGGPLTGLPPAGEGGQPPEEGGGEWGAHLEDEGGVIDVPPEMEFAFLDGRPMARPEDSAPHARWAFHE</sequence>
<reference evidence="2" key="1">
    <citation type="submission" date="2023-10" db="EMBL/GenBank/DDBJ databases">
        <authorList>
            <person name="Chen Y."/>
            <person name="Shah S."/>
            <person name="Dougan E. K."/>
            <person name="Thang M."/>
            <person name="Chan C."/>
        </authorList>
    </citation>
    <scope>NUCLEOTIDE SEQUENCE [LARGE SCALE GENOMIC DNA]</scope>
</reference>
<feature type="region of interest" description="Disordered" evidence="1">
    <location>
        <begin position="203"/>
        <end position="239"/>
    </location>
</feature>
<feature type="non-terminal residue" evidence="2">
    <location>
        <position position="273"/>
    </location>
</feature>
<accession>A0ABN9XDC9</accession>
<feature type="compositionally biased region" description="Low complexity" evidence="1">
    <location>
        <begin position="211"/>
        <end position="224"/>
    </location>
</feature>
<organism evidence="2 3">
    <name type="scientific">Prorocentrum cordatum</name>
    <dbReference type="NCBI Taxonomy" id="2364126"/>
    <lineage>
        <taxon>Eukaryota</taxon>
        <taxon>Sar</taxon>
        <taxon>Alveolata</taxon>
        <taxon>Dinophyceae</taxon>
        <taxon>Prorocentrales</taxon>
        <taxon>Prorocentraceae</taxon>
        <taxon>Prorocentrum</taxon>
    </lineage>
</organism>
<name>A0ABN9XDC9_9DINO</name>
<evidence type="ECO:0000256" key="1">
    <source>
        <dbReference type="SAM" id="MobiDB-lite"/>
    </source>
</evidence>
<feature type="region of interest" description="Disordered" evidence="1">
    <location>
        <begin position="19"/>
        <end position="111"/>
    </location>
</feature>
<evidence type="ECO:0000313" key="2">
    <source>
        <dbReference type="EMBL" id="CAK0897444.1"/>
    </source>
</evidence>
<evidence type="ECO:0000313" key="3">
    <source>
        <dbReference type="Proteomes" id="UP001189429"/>
    </source>
</evidence>
<protein>
    <submittedName>
        <fullName evidence="2">Uncharacterized protein</fullName>
    </submittedName>
</protein>
<gene>
    <name evidence="2" type="ORF">PCOR1329_LOCUS75617</name>
</gene>
<feature type="non-terminal residue" evidence="2">
    <location>
        <position position="1"/>
    </location>
</feature>
<comment type="caution">
    <text evidence="2">The sequence shown here is derived from an EMBL/GenBank/DDBJ whole genome shotgun (WGS) entry which is preliminary data.</text>
</comment>
<feature type="compositionally biased region" description="Low complexity" evidence="1">
    <location>
        <begin position="41"/>
        <end position="54"/>
    </location>
</feature>